<proteinExistence type="predicted"/>
<feature type="compositionally biased region" description="Polar residues" evidence="1">
    <location>
        <begin position="206"/>
        <end position="217"/>
    </location>
</feature>
<feature type="region of interest" description="Disordered" evidence="1">
    <location>
        <begin position="65"/>
        <end position="144"/>
    </location>
</feature>
<dbReference type="EMBL" id="MU806091">
    <property type="protein sequence ID" value="KAJ3840180.1"/>
    <property type="molecule type" value="Genomic_DNA"/>
</dbReference>
<feature type="compositionally biased region" description="Polar residues" evidence="1">
    <location>
        <begin position="69"/>
        <end position="85"/>
    </location>
</feature>
<gene>
    <name evidence="2" type="ORF">F5878DRAFT_723980</name>
</gene>
<comment type="caution">
    <text evidence="2">The sequence shown here is derived from an EMBL/GenBank/DDBJ whole genome shotgun (WGS) entry which is preliminary data.</text>
</comment>
<protein>
    <submittedName>
        <fullName evidence="2">Uncharacterized protein</fullName>
    </submittedName>
</protein>
<evidence type="ECO:0000256" key="1">
    <source>
        <dbReference type="SAM" id="MobiDB-lite"/>
    </source>
</evidence>
<feature type="compositionally biased region" description="Low complexity" evidence="1">
    <location>
        <begin position="86"/>
        <end position="105"/>
    </location>
</feature>
<name>A0AA38UGD2_9AGAR</name>
<evidence type="ECO:0000313" key="3">
    <source>
        <dbReference type="Proteomes" id="UP001163846"/>
    </source>
</evidence>
<feature type="region of interest" description="Disordered" evidence="1">
    <location>
        <begin position="191"/>
        <end position="275"/>
    </location>
</feature>
<feature type="region of interest" description="Disordered" evidence="1">
    <location>
        <begin position="1"/>
        <end position="27"/>
    </location>
</feature>
<dbReference type="AlphaFoldDB" id="A0AA38UGD2"/>
<evidence type="ECO:0000313" key="2">
    <source>
        <dbReference type="EMBL" id="KAJ3840180.1"/>
    </source>
</evidence>
<feature type="compositionally biased region" description="Low complexity" evidence="1">
    <location>
        <begin position="254"/>
        <end position="269"/>
    </location>
</feature>
<reference evidence="2" key="1">
    <citation type="submission" date="2022-08" db="EMBL/GenBank/DDBJ databases">
        <authorList>
            <consortium name="DOE Joint Genome Institute"/>
            <person name="Min B."/>
            <person name="Riley R."/>
            <person name="Sierra-Patev S."/>
            <person name="Naranjo-Ortiz M."/>
            <person name="Looney B."/>
            <person name="Konkel Z."/>
            <person name="Slot J.C."/>
            <person name="Sakamoto Y."/>
            <person name="Steenwyk J.L."/>
            <person name="Rokas A."/>
            <person name="Carro J."/>
            <person name="Camarero S."/>
            <person name="Ferreira P."/>
            <person name="Molpeceres G."/>
            <person name="Ruiz-Duenas F.J."/>
            <person name="Serrano A."/>
            <person name="Henrissat B."/>
            <person name="Drula E."/>
            <person name="Hughes K.W."/>
            <person name="Mata J.L."/>
            <person name="Ishikawa N.K."/>
            <person name="Vargas-Isla R."/>
            <person name="Ushijima S."/>
            <person name="Smith C.A."/>
            <person name="Ahrendt S."/>
            <person name="Andreopoulos W."/>
            <person name="He G."/>
            <person name="Labutti K."/>
            <person name="Lipzen A."/>
            <person name="Ng V."/>
            <person name="Sandor L."/>
            <person name="Barry K."/>
            <person name="Martinez A.T."/>
            <person name="Xiao Y."/>
            <person name="Gibbons J.G."/>
            <person name="Terashima K."/>
            <person name="Hibbett D.S."/>
            <person name="Grigoriev I.V."/>
        </authorList>
    </citation>
    <scope>NUCLEOTIDE SEQUENCE</scope>
    <source>
        <strain evidence="2">TFB9207</strain>
    </source>
</reference>
<organism evidence="2 3">
    <name type="scientific">Lentinula raphanica</name>
    <dbReference type="NCBI Taxonomy" id="153919"/>
    <lineage>
        <taxon>Eukaryota</taxon>
        <taxon>Fungi</taxon>
        <taxon>Dikarya</taxon>
        <taxon>Basidiomycota</taxon>
        <taxon>Agaricomycotina</taxon>
        <taxon>Agaricomycetes</taxon>
        <taxon>Agaricomycetidae</taxon>
        <taxon>Agaricales</taxon>
        <taxon>Marasmiineae</taxon>
        <taxon>Omphalotaceae</taxon>
        <taxon>Lentinula</taxon>
    </lineage>
</organism>
<keyword evidence="3" id="KW-1185">Reference proteome</keyword>
<accession>A0AA38UGD2</accession>
<dbReference type="Proteomes" id="UP001163846">
    <property type="component" value="Unassembled WGS sequence"/>
</dbReference>
<sequence>MQRRDIPPLAIPSRRHFSPSGGPASWSREILIVTDDGESTVPSSPTPMNSSIMKFGAQDIDSVLALPTSPLSENSPRPTLNSRTKSSPSYLTLSPTPYSPSFTMPMTPPPSPLKSSSRPPSRESVKSLPVPIHTPTPPNFPRVLHRNSSPTVHTGIWQNTNVNGEAPQFSRHNMGSDVIMPIPARNRQTKPVVSAKPKMMARSPSPVASTSTLNNNFLAPPPFRRHARRRSNSTSAIPEQRPAPKEPVARVLESPSESSSSGNTASDTSHISLSSLRARTKSVLDRGRLFVHARAQAISNVDSILGPAAHKS</sequence>